<comment type="function">
    <text evidence="11">Component of the F(0) channel, it forms part of the peripheral stalk, linking F(1) to F(0). The b'-subunit is a diverged and duplicated form of b found in plants and photosynthetic bacteria.</text>
</comment>
<evidence type="ECO:0000256" key="2">
    <source>
        <dbReference type="ARBA" id="ARBA00022448"/>
    </source>
</evidence>
<dbReference type="OrthoDB" id="8479836at2"/>
<dbReference type="PATRIC" id="fig|935700.4.peg.2794"/>
<evidence type="ECO:0000256" key="15">
    <source>
        <dbReference type="SAM" id="Coils"/>
    </source>
</evidence>
<evidence type="ECO:0000256" key="12">
    <source>
        <dbReference type="ARBA" id="ARBA00037847"/>
    </source>
</evidence>
<dbReference type="GO" id="GO:0005886">
    <property type="term" value="C:plasma membrane"/>
    <property type="evidence" value="ECO:0007669"/>
    <property type="project" value="UniProtKB-SubCell"/>
</dbReference>
<dbReference type="Proteomes" id="UP000032232">
    <property type="component" value="Unassembled WGS sequence"/>
</dbReference>
<evidence type="ECO:0000256" key="10">
    <source>
        <dbReference type="ARBA" id="ARBA00025198"/>
    </source>
</evidence>
<keyword evidence="7 13" id="KW-0406">Ion transport</keyword>
<dbReference type="AlphaFoldDB" id="A0A0D1EID0"/>
<comment type="subunit">
    <text evidence="13">F-type ATPases have 2 components, F(1) - the catalytic core - and F(0) - the membrane proton channel. F(1) has five subunits: alpha(3), beta(3), gamma(1), delta(1), epsilon(1). F(0) has three main subunits: a(1), b(2) and c(10-14). The alpha and beta chains form an alternating ring which encloses part of the gamma chain. F(1) is attached to F(0) by a central stalk formed by the gamma and epsilon chains, while a peripheral stalk is formed by the delta and b chains.</text>
</comment>
<evidence type="ECO:0000256" key="11">
    <source>
        <dbReference type="ARBA" id="ARBA00025614"/>
    </source>
</evidence>
<evidence type="ECO:0000313" key="16">
    <source>
        <dbReference type="EMBL" id="KIT15605.1"/>
    </source>
</evidence>
<organism evidence="16 17">
    <name type="scientific">Jannaschia aquimarina</name>
    <dbReference type="NCBI Taxonomy" id="935700"/>
    <lineage>
        <taxon>Bacteria</taxon>
        <taxon>Pseudomonadati</taxon>
        <taxon>Pseudomonadota</taxon>
        <taxon>Alphaproteobacteria</taxon>
        <taxon>Rhodobacterales</taxon>
        <taxon>Roseobacteraceae</taxon>
        <taxon>Jannaschia</taxon>
    </lineage>
</organism>
<evidence type="ECO:0000256" key="9">
    <source>
        <dbReference type="ARBA" id="ARBA00023310"/>
    </source>
</evidence>
<dbReference type="HAMAP" id="MF_01398">
    <property type="entry name" value="ATP_synth_b_bprime"/>
    <property type="match status" value="1"/>
</dbReference>
<protein>
    <recommendedName>
        <fullName evidence="13">ATP synthase subunit b</fullName>
    </recommendedName>
    <alternativeName>
        <fullName evidence="13">ATP synthase F(0) sector subunit b</fullName>
    </alternativeName>
    <alternativeName>
        <fullName evidence="13">ATPase subunit I</fullName>
    </alternativeName>
    <alternativeName>
        <fullName evidence="13">F-type ATPase subunit b</fullName>
        <shortName evidence="13">F-ATPase subunit b</shortName>
    </alternativeName>
</protein>
<dbReference type="PANTHER" id="PTHR33445">
    <property type="entry name" value="ATP SYNTHASE SUBUNIT B', CHLOROPLASTIC"/>
    <property type="match status" value="1"/>
</dbReference>
<comment type="similarity">
    <text evidence="1 13 14">Belongs to the ATPase B chain family.</text>
</comment>
<evidence type="ECO:0000256" key="5">
    <source>
        <dbReference type="ARBA" id="ARBA00022781"/>
    </source>
</evidence>
<evidence type="ECO:0000256" key="1">
    <source>
        <dbReference type="ARBA" id="ARBA00005513"/>
    </source>
</evidence>
<keyword evidence="17" id="KW-1185">Reference proteome</keyword>
<keyword evidence="8 13" id="KW-0472">Membrane</keyword>
<comment type="subcellular location">
    <subcellularLocation>
        <location evidence="13">Cell membrane</location>
        <topology evidence="13">Single-pass membrane protein</topology>
    </subcellularLocation>
    <subcellularLocation>
        <location evidence="12">Endomembrane system</location>
        <topology evidence="12">Single-pass membrane protein</topology>
    </subcellularLocation>
</comment>
<keyword evidence="3 13" id="KW-0138">CF(0)</keyword>
<dbReference type="GO" id="GO:0012505">
    <property type="term" value="C:endomembrane system"/>
    <property type="evidence" value="ECO:0007669"/>
    <property type="project" value="UniProtKB-SubCell"/>
</dbReference>
<feature type="transmembrane region" description="Helical" evidence="13">
    <location>
        <begin position="32"/>
        <end position="57"/>
    </location>
</feature>
<evidence type="ECO:0000256" key="3">
    <source>
        <dbReference type="ARBA" id="ARBA00022547"/>
    </source>
</evidence>
<dbReference type="GO" id="GO:0045259">
    <property type="term" value="C:proton-transporting ATP synthase complex"/>
    <property type="evidence" value="ECO:0007669"/>
    <property type="project" value="UniProtKB-KW"/>
</dbReference>
<feature type="coiled-coil region" evidence="15">
    <location>
        <begin position="54"/>
        <end position="139"/>
    </location>
</feature>
<evidence type="ECO:0000256" key="8">
    <source>
        <dbReference type="ARBA" id="ARBA00023136"/>
    </source>
</evidence>
<dbReference type="RefSeq" id="WP_043919491.1">
    <property type="nucleotide sequence ID" value="NZ_FZPF01000009.1"/>
</dbReference>
<keyword evidence="4 13" id="KW-0812">Transmembrane</keyword>
<evidence type="ECO:0000313" key="17">
    <source>
        <dbReference type="Proteomes" id="UP000032232"/>
    </source>
</evidence>
<evidence type="ECO:0000256" key="4">
    <source>
        <dbReference type="ARBA" id="ARBA00022692"/>
    </source>
</evidence>
<evidence type="ECO:0000256" key="6">
    <source>
        <dbReference type="ARBA" id="ARBA00022989"/>
    </source>
</evidence>
<comment type="function">
    <text evidence="10 13">F(1)F(0) ATP synthase produces ATP from ADP in the presence of a proton or sodium gradient. F-type ATPases consist of two structural domains, F(1) containing the extramembraneous catalytic core and F(0) containing the membrane proton channel, linked together by a central stalk and a peripheral stalk. During catalysis, ATP synthesis in the catalytic domain of F(1) is coupled via a rotary mechanism of the central stalk subunits to proton translocation.</text>
</comment>
<evidence type="ECO:0000256" key="14">
    <source>
        <dbReference type="RuleBase" id="RU003848"/>
    </source>
</evidence>
<gene>
    <name evidence="13 16" type="primary">atpF</name>
    <name evidence="16" type="ORF">jaqu_27020</name>
</gene>
<dbReference type="InterPro" id="IPR002146">
    <property type="entry name" value="ATP_synth_b/b'su_bac/chlpt"/>
</dbReference>
<sequence>MRYLIPMILLATPAAAASGEYGFFSLRNTDFVVLIGFLIFIGILLYFKVPATLMGMLDNRAEQIRKELDEARAIREEAQSLLASYERKTREAQEQADDIVANAKREAEAAAAQAKADLESSVERRITAAEDQIESARNAAIKDVRDRAIAVATAAAAEVLAKQMSSDDANKMIDRSIETVKDRLH</sequence>
<comment type="caution">
    <text evidence="16">The sequence shown here is derived from an EMBL/GenBank/DDBJ whole genome shotgun (WGS) entry which is preliminary data.</text>
</comment>
<keyword evidence="9 13" id="KW-0066">ATP synthesis</keyword>
<evidence type="ECO:0000256" key="7">
    <source>
        <dbReference type="ARBA" id="ARBA00023065"/>
    </source>
</evidence>
<dbReference type="STRING" id="935700.jaqu_27020"/>
<keyword evidence="13" id="KW-1003">Cell membrane</keyword>
<accession>A0A0D1EID0</accession>
<dbReference type="Pfam" id="PF00430">
    <property type="entry name" value="ATP-synt_B"/>
    <property type="match status" value="1"/>
</dbReference>
<keyword evidence="5 13" id="KW-0375">Hydrogen ion transport</keyword>
<reference evidence="16 17" key="1">
    <citation type="submission" date="2015-02" db="EMBL/GenBank/DDBJ databases">
        <title>Genome Sequence of Jannaschia aquimarina DSM28248, a member of the Roseobacter clade.</title>
        <authorList>
            <person name="Voget S."/>
            <person name="Daniel R."/>
        </authorList>
    </citation>
    <scope>NUCLEOTIDE SEQUENCE [LARGE SCALE GENOMIC DNA]</scope>
    <source>
        <strain evidence="16 17">GSW-M26</strain>
    </source>
</reference>
<dbReference type="InterPro" id="IPR050059">
    <property type="entry name" value="ATP_synthase_B_chain"/>
</dbReference>
<dbReference type="GO" id="GO:0046933">
    <property type="term" value="F:proton-transporting ATP synthase activity, rotational mechanism"/>
    <property type="evidence" value="ECO:0007669"/>
    <property type="project" value="UniProtKB-UniRule"/>
</dbReference>
<dbReference type="PANTHER" id="PTHR33445:SF1">
    <property type="entry name" value="ATP SYNTHASE SUBUNIT B"/>
    <property type="match status" value="1"/>
</dbReference>
<name>A0A0D1EID0_9RHOB</name>
<keyword evidence="15" id="KW-0175">Coiled coil</keyword>
<keyword evidence="6 13" id="KW-1133">Transmembrane helix</keyword>
<dbReference type="EMBL" id="JYFE01000048">
    <property type="protein sequence ID" value="KIT15605.1"/>
    <property type="molecule type" value="Genomic_DNA"/>
</dbReference>
<dbReference type="GO" id="GO:0046961">
    <property type="term" value="F:proton-transporting ATPase activity, rotational mechanism"/>
    <property type="evidence" value="ECO:0007669"/>
    <property type="project" value="TreeGrafter"/>
</dbReference>
<keyword evidence="2 13" id="KW-0813">Transport</keyword>
<proteinExistence type="inferred from homology"/>
<evidence type="ECO:0000256" key="13">
    <source>
        <dbReference type="HAMAP-Rule" id="MF_01398"/>
    </source>
</evidence>
<dbReference type="CDD" id="cd06503">
    <property type="entry name" value="ATP-synt_Fo_b"/>
    <property type="match status" value="1"/>
</dbReference>
<dbReference type="NCBIfam" id="NF009989">
    <property type="entry name" value="PRK13455.1"/>
    <property type="match status" value="1"/>
</dbReference>